<dbReference type="STRING" id="573024.SAMN05216208_0951"/>
<dbReference type="SUPFAM" id="SSF50199">
    <property type="entry name" value="Staphylococcal nuclease"/>
    <property type="match status" value="1"/>
</dbReference>
<organism evidence="1 2">
    <name type="scientific">Roseovarius nanhaiticus</name>
    <dbReference type="NCBI Taxonomy" id="573024"/>
    <lineage>
        <taxon>Bacteria</taxon>
        <taxon>Pseudomonadati</taxon>
        <taxon>Pseudomonadota</taxon>
        <taxon>Alphaproteobacteria</taxon>
        <taxon>Rhodobacterales</taxon>
        <taxon>Roseobacteraceae</taxon>
        <taxon>Roseovarius</taxon>
    </lineage>
</organism>
<dbReference type="Gene3D" id="2.40.50.90">
    <property type="match status" value="1"/>
</dbReference>
<evidence type="ECO:0000313" key="1">
    <source>
        <dbReference type="EMBL" id="SIS01577.1"/>
    </source>
</evidence>
<dbReference type="InterPro" id="IPR035437">
    <property type="entry name" value="SNase_OB-fold_sf"/>
</dbReference>
<sequence>MLLSMVFAVAVVTGTGLQDHGTKTNAPNAAKPRSLIGGNAWNNAPPSFAGSLPGAITGRVSYVRDGDTFIVGSTPVRIANLDCPEAGTMLGDKATRRARDLVQGRTVTCRHNSQTSYDRLIGICSLADGRDFGRVMAAQIGCSLH</sequence>
<dbReference type="Proteomes" id="UP000186019">
    <property type="component" value="Unassembled WGS sequence"/>
</dbReference>
<gene>
    <name evidence="1" type="ORF">SAMN05421666_1185</name>
</gene>
<protein>
    <recommendedName>
        <fullName evidence="3">Nuclease homologue</fullName>
    </recommendedName>
</protein>
<dbReference type="EMBL" id="FTNV01000001">
    <property type="protein sequence ID" value="SIS01577.1"/>
    <property type="molecule type" value="Genomic_DNA"/>
</dbReference>
<evidence type="ECO:0000313" key="2">
    <source>
        <dbReference type="Proteomes" id="UP000186019"/>
    </source>
</evidence>
<evidence type="ECO:0008006" key="3">
    <source>
        <dbReference type="Google" id="ProtNLM"/>
    </source>
</evidence>
<accession>A0A1N7FMU3</accession>
<keyword evidence="2" id="KW-1185">Reference proteome</keyword>
<proteinExistence type="predicted"/>
<name>A0A1N7FMU3_9RHOB</name>
<dbReference type="AlphaFoldDB" id="A0A1N7FMU3"/>
<reference evidence="2" key="1">
    <citation type="submission" date="2017-01" db="EMBL/GenBank/DDBJ databases">
        <authorList>
            <person name="Varghese N."/>
            <person name="Submissions S."/>
        </authorList>
    </citation>
    <scope>NUCLEOTIDE SEQUENCE [LARGE SCALE GENOMIC DNA]</scope>
    <source>
        <strain evidence="2">DSM 29590</strain>
    </source>
</reference>